<dbReference type="KEGG" id="agv:OJF2_13480"/>
<dbReference type="Gene3D" id="3.40.50.300">
    <property type="entry name" value="P-loop containing nucleotide triphosphate hydrolases"/>
    <property type="match status" value="1"/>
</dbReference>
<proteinExistence type="predicted"/>
<evidence type="ECO:0000256" key="1">
    <source>
        <dbReference type="SAM" id="Phobius"/>
    </source>
</evidence>
<dbReference type="InterPro" id="IPR006073">
    <property type="entry name" value="GTP-bd"/>
</dbReference>
<evidence type="ECO:0000313" key="4">
    <source>
        <dbReference type="Proteomes" id="UP000324233"/>
    </source>
</evidence>
<sequence length="521" mass="57562">MLALLRQWRVWVLAILLAGPVLAYMGFGTIWLWQAGWLWLATLLWIVAGVAFSVLAARWTKHTHAIMPPLDWESPETFSPRDRDAWGLVEEEARAGEELSMEDLTNADLYIETGRRLLSRLAAFYHPGSSDPLARVPLVELLTAIELAAEDLTHLSRQVPGGDVITLSHWQRAVQISNYISKANDIYAMFSPLLNPLGGLARLGSREMLVKPAWRDMQLNVLRWFYQAYVNRIGVHLVELMSGRLAIGADRYRRLTRKAGSRRRADAAEEPLVAAVVGARGVGKSRLIDALKQAVGGDAAIMRAWFEGQGLEPGLVDRLRELRWSEAPAYPGSLERESRRDRRHRKEALEAALEADLVILVVDEVKGLQPADVAFAQDWDRHFVERPLREAPPALVVVTNVDRAEVGAPWAPPYDWAGGKGPREAAVRSLFDAIRSTLPPAFGTLAAAGLPEGAAFGVSESVLPALAAQLHRAERSGLVRQLQSLSERSAVGRVMSQIGEQGRSAWANIRARRKSSAPRAS</sequence>
<reference evidence="3 4" key="1">
    <citation type="submission" date="2019-08" db="EMBL/GenBank/DDBJ databases">
        <title>Deep-cultivation of Planctomycetes and their phenomic and genomic characterization uncovers novel biology.</title>
        <authorList>
            <person name="Wiegand S."/>
            <person name="Jogler M."/>
            <person name="Boedeker C."/>
            <person name="Pinto D."/>
            <person name="Vollmers J."/>
            <person name="Rivas-Marin E."/>
            <person name="Kohn T."/>
            <person name="Peeters S.H."/>
            <person name="Heuer A."/>
            <person name="Rast P."/>
            <person name="Oberbeckmann S."/>
            <person name="Bunk B."/>
            <person name="Jeske O."/>
            <person name="Meyerdierks A."/>
            <person name="Storesund J.E."/>
            <person name="Kallscheuer N."/>
            <person name="Luecker S."/>
            <person name="Lage O.M."/>
            <person name="Pohl T."/>
            <person name="Merkel B.J."/>
            <person name="Hornburger P."/>
            <person name="Mueller R.-W."/>
            <person name="Bruemmer F."/>
            <person name="Labrenz M."/>
            <person name="Spormann A.M."/>
            <person name="Op den Camp H."/>
            <person name="Overmann J."/>
            <person name="Amann R."/>
            <person name="Jetten M.S.M."/>
            <person name="Mascher T."/>
            <person name="Medema M.H."/>
            <person name="Devos D.P."/>
            <person name="Kaster A.-K."/>
            <person name="Ovreas L."/>
            <person name="Rohde M."/>
            <person name="Galperin M.Y."/>
            <person name="Jogler C."/>
        </authorList>
    </citation>
    <scope>NUCLEOTIDE SEQUENCE [LARGE SCALE GENOMIC DNA]</scope>
    <source>
        <strain evidence="3 4">OJF2</strain>
    </source>
</reference>
<dbReference type="SUPFAM" id="SSF52540">
    <property type="entry name" value="P-loop containing nucleoside triphosphate hydrolases"/>
    <property type="match status" value="1"/>
</dbReference>
<dbReference type="Proteomes" id="UP000324233">
    <property type="component" value="Chromosome"/>
</dbReference>
<feature type="transmembrane region" description="Helical" evidence="1">
    <location>
        <begin position="12"/>
        <end position="31"/>
    </location>
</feature>
<dbReference type="EMBL" id="CP042997">
    <property type="protein sequence ID" value="QEH32863.1"/>
    <property type="molecule type" value="Genomic_DNA"/>
</dbReference>
<dbReference type="GO" id="GO:0005525">
    <property type="term" value="F:GTP binding"/>
    <property type="evidence" value="ECO:0007669"/>
    <property type="project" value="InterPro"/>
</dbReference>
<keyword evidence="1" id="KW-0812">Transmembrane</keyword>
<evidence type="ECO:0000313" key="3">
    <source>
        <dbReference type="EMBL" id="QEH32863.1"/>
    </source>
</evidence>
<organism evidence="3 4">
    <name type="scientific">Aquisphaera giovannonii</name>
    <dbReference type="NCBI Taxonomy" id="406548"/>
    <lineage>
        <taxon>Bacteria</taxon>
        <taxon>Pseudomonadati</taxon>
        <taxon>Planctomycetota</taxon>
        <taxon>Planctomycetia</taxon>
        <taxon>Isosphaerales</taxon>
        <taxon>Isosphaeraceae</taxon>
        <taxon>Aquisphaera</taxon>
    </lineage>
</organism>
<name>A0A5B9VX05_9BACT</name>
<evidence type="ECO:0000259" key="2">
    <source>
        <dbReference type="Pfam" id="PF01926"/>
    </source>
</evidence>
<dbReference type="InterPro" id="IPR027417">
    <property type="entry name" value="P-loop_NTPase"/>
</dbReference>
<keyword evidence="1" id="KW-1133">Transmembrane helix</keyword>
<feature type="domain" description="G" evidence="2">
    <location>
        <begin position="274"/>
        <end position="377"/>
    </location>
</feature>
<keyword evidence="4" id="KW-1185">Reference proteome</keyword>
<feature type="transmembrane region" description="Helical" evidence="1">
    <location>
        <begin position="37"/>
        <end position="57"/>
    </location>
</feature>
<protein>
    <recommendedName>
        <fullName evidence="2">G domain-containing protein</fullName>
    </recommendedName>
</protein>
<dbReference type="AlphaFoldDB" id="A0A5B9VX05"/>
<dbReference type="Pfam" id="PF01926">
    <property type="entry name" value="MMR_HSR1"/>
    <property type="match status" value="1"/>
</dbReference>
<dbReference type="RefSeq" id="WP_148592353.1">
    <property type="nucleotide sequence ID" value="NZ_CP042997.1"/>
</dbReference>
<gene>
    <name evidence="3" type="ORF">OJF2_13480</name>
</gene>
<accession>A0A5B9VX05</accession>
<dbReference type="OrthoDB" id="238366at2"/>
<keyword evidence="1" id="KW-0472">Membrane</keyword>